<sequence length="240" mass="26690">MDERRAGEPRQEEGISSNGGQGNSQMSERFLSIYPRKKQGETSRSSKLVLQREDILRLQHLRQDEASKILVTPGSLAVHRDLTGRIQGISVTALRNAARRLGINKWPYNPSDPSRRGSTPLSGAAVRDAEGQSVEEGGEEERSSDAMLVEQKEALIEQEDASAGGLRELDDASSTPSSSSYVSKLSDPHQLSSCHHSDIHEAITISPHFMRWFMERDDEDEEECSYHLYIVSQRAVAILC</sequence>
<organism evidence="2">
    <name type="scientific">Guillardia theta (strain CCMP2712)</name>
    <name type="common">Cryptophyte</name>
    <dbReference type="NCBI Taxonomy" id="905079"/>
    <lineage>
        <taxon>Eukaryota</taxon>
        <taxon>Cryptophyceae</taxon>
        <taxon>Pyrenomonadales</taxon>
        <taxon>Geminigeraceae</taxon>
        <taxon>Guillardia</taxon>
    </lineage>
</organism>
<feature type="region of interest" description="Disordered" evidence="1">
    <location>
        <begin position="103"/>
        <end position="145"/>
    </location>
</feature>
<dbReference type="Proteomes" id="UP000011087">
    <property type="component" value="Unassembled WGS sequence"/>
</dbReference>
<dbReference type="AlphaFoldDB" id="L1IGS0"/>
<feature type="region of interest" description="Disordered" evidence="1">
    <location>
        <begin position="160"/>
        <end position="186"/>
    </location>
</feature>
<dbReference type="EnsemblProtists" id="EKX35456">
    <property type="protein sequence ID" value="EKX35456"/>
    <property type="gene ID" value="GUITHDRAFT_146474"/>
</dbReference>
<keyword evidence="4" id="KW-1185">Reference proteome</keyword>
<evidence type="ECO:0000256" key="1">
    <source>
        <dbReference type="SAM" id="MobiDB-lite"/>
    </source>
</evidence>
<evidence type="ECO:0000313" key="2">
    <source>
        <dbReference type="EMBL" id="EKX35456.1"/>
    </source>
</evidence>
<protein>
    <recommendedName>
        <fullName evidence="5">RWP-RK domain-containing protein</fullName>
    </recommendedName>
</protein>
<dbReference type="HOGENOM" id="CLU_1158241_0_0_1"/>
<dbReference type="KEGG" id="gtt:GUITHDRAFT_146474"/>
<gene>
    <name evidence="2" type="ORF">GUITHDRAFT_146474</name>
</gene>
<feature type="region of interest" description="Disordered" evidence="1">
    <location>
        <begin position="1"/>
        <end position="47"/>
    </location>
</feature>
<evidence type="ECO:0008006" key="5">
    <source>
        <dbReference type="Google" id="ProtNLM"/>
    </source>
</evidence>
<accession>L1IGS0</accession>
<feature type="compositionally biased region" description="Low complexity" evidence="1">
    <location>
        <begin position="173"/>
        <end position="185"/>
    </location>
</feature>
<dbReference type="GeneID" id="17292204"/>
<reference evidence="3" key="3">
    <citation type="submission" date="2015-06" db="UniProtKB">
        <authorList>
            <consortium name="EnsemblProtists"/>
        </authorList>
    </citation>
    <scope>IDENTIFICATION</scope>
</reference>
<dbReference type="RefSeq" id="XP_005822436.1">
    <property type="nucleotide sequence ID" value="XM_005822379.1"/>
</dbReference>
<dbReference type="EMBL" id="JH993090">
    <property type="protein sequence ID" value="EKX35456.1"/>
    <property type="molecule type" value="Genomic_DNA"/>
</dbReference>
<reference evidence="2 4" key="1">
    <citation type="journal article" date="2012" name="Nature">
        <title>Algal genomes reveal evolutionary mosaicism and the fate of nucleomorphs.</title>
        <authorList>
            <consortium name="DOE Joint Genome Institute"/>
            <person name="Curtis B.A."/>
            <person name="Tanifuji G."/>
            <person name="Burki F."/>
            <person name="Gruber A."/>
            <person name="Irimia M."/>
            <person name="Maruyama S."/>
            <person name="Arias M.C."/>
            <person name="Ball S.G."/>
            <person name="Gile G.H."/>
            <person name="Hirakawa Y."/>
            <person name="Hopkins J.F."/>
            <person name="Kuo A."/>
            <person name="Rensing S.A."/>
            <person name="Schmutz J."/>
            <person name="Symeonidi A."/>
            <person name="Elias M."/>
            <person name="Eveleigh R.J."/>
            <person name="Herman E.K."/>
            <person name="Klute M.J."/>
            <person name="Nakayama T."/>
            <person name="Obornik M."/>
            <person name="Reyes-Prieto A."/>
            <person name="Armbrust E.V."/>
            <person name="Aves S.J."/>
            <person name="Beiko R.G."/>
            <person name="Coutinho P."/>
            <person name="Dacks J.B."/>
            <person name="Durnford D.G."/>
            <person name="Fast N.M."/>
            <person name="Green B.R."/>
            <person name="Grisdale C.J."/>
            <person name="Hempel F."/>
            <person name="Henrissat B."/>
            <person name="Hoppner M.P."/>
            <person name="Ishida K."/>
            <person name="Kim E."/>
            <person name="Koreny L."/>
            <person name="Kroth P.G."/>
            <person name="Liu Y."/>
            <person name="Malik S.B."/>
            <person name="Maier U.G."/>
            <person name="McRose D."/>
            <person name="Mock T."/>
            <person name="Neilson J.A."/>
            <person name="Onodera N.T."/>
            <person name="Poole A.M."/>
            <person name="Pritham E.J."/>
            <person name="Richards T.A."/>
            <person name="Rocap G."/>
            <person name="Roy S.W."/>
            <person name="Sarai C."/>
            <person name="Schaack S."/>
            <person name="Shirato S."/>
            <person name="Slamovits C.H."/>
            <person name="Spencer D.F."/>
            <person name="Suzuki S."/>
            <person name="Worden A.Z."/>
            <person name="Zauner S."/>
            <person name="Barry K."/>
            <person name="Bell C."/>
            <person name="Bharti A.K."/>
            <person name="Crow J.A."/>
            <person name="Grimwood J."/>
            <person name="Kramer R."/>
            <person name="Lindquist E."/>
            <person name="Lucas S."/>
            <person name="Salamov A."/>
            <person name="McFadden G.I."/>
            <person name="Lane C.E."/>
            <person name="Keeling P.J."/>
            <person name="Gray M.W."/>
            <person name="Grigoriev I.V."/>
            <person name="Archibald J.M."/>
        </authorList>
    </citation>
    <scope>NUCLEOTIDE SEQUENCE</scope>
    <source>
        <strain evidence="2 4">CCMP2712</strain>
    </source>
</reference>
<name>L1IGS0_GUITC</name>
<reference evidence="4" key="2">
    <citation type="submission" date="2012-11" db="EMBL/GenBank/DDBJ databases">
        <authorList>
            <person name="Kuo A."/>
            <person name="Curtis B.A."/>
            <person name="Tanifuji G."/>
            <person name="Burki F."/>
            <person name="Gruber A."/>
            <person name="Irimia M."/>
            <person name="Maruyama S."/>
            <person name="Arias M.C."/>
            <person name="Ball S.G."/>
            <person name="Gile G.H."/>
            <person name="Hirakawa Y."/>
            <person name="Hopkins J.F."/>
            <person name="Rensing S.A."/>
            <person name="Schmutz J."/>
            <person name="Symeonidi A."/>
            <person name="Elias M."/>
            <person name="Eveleigh R.J."/>
            <person name="Herman E.K."/>
            <person name="Klute M.J."/>
            <person name="Nakayama T."/>
            <person name="Obornik M."/>
            <person name="Reyes-Prieto A."/>
            <person name="Armbrust E.V."/>
            <person name="Aves S.J."/>
            <person name="Beiko R.G."/>
            <person name="Coutinho P."/>
            <person name="Dacks J.B."/>
            <person name="Durnford D.G."/>
            <person name="Fast N.M."/>
            <person name="Green B.R."/>
            <person name="Grisdale C."/>
            <person name="Hempe F."/>
            <person name="Henrissat B."/>
            <person name="Hoppner M.P."/>
            <person name="Ishida K.-I."/>
            <person name="Kim E."/>
            <person name="Koreny L."/>
            <person name="Kroth P.G."/>
            <person name="Liu Y."/>
            <person name="Malik S.-B."/>
            <person name="Maier U.G."/>
            <person name="McRose D."/>
            <person name="Mock T."/>
            <person name="Neilson J.A."/>
            <person name="Onodera N.T."/>
            <person name="Poole A.M."/>
            <person name="Pritham E.J."/>
            <person name="Richards T.A."/>
            <person name="Rocap G."/>
            <person name="Roy S.W."/>
            <person name="Sarai C."/>
            <person name="Schaack S."/>
            <person name="Shirato S."/>
            <person name="Slamovits C.H."/>
            <person name="Spencer D.F."/>
            <person name="Suzuki S."/>
            <person name="Worden A.Z."/>
            <person name="Zauner S."/>
            <person name="Barry K."/>
            <person name="Bell C."/>
            <person name="Bharti A.K."/>
            <person name="Crow J.A."/>
            <person name="Grimwood J."/>
            <person name="Kramer R."/>
            <person name="Lindquist E."/>
            <person name="Lucas S."/>
            <person name="Salamov A."/>
            <person name="McFadden G.I."/>
            <person name="Lane C.E."/>
            <person name="Keeling P.J."/>
            <person name="Gray M.W."/>
            <person name="Grigoriev I.V."/>
            <person name="Archibald J.M."/>
        </authorList>
    </citation>
    <scope>NUCLEOTIDE SEQUENCE</scope>
    <source>
        <strain evidence="4">CCMP2712</strain>
    </source>
</reference>
<proteinExistence type="predicted"/>
<feature type="compositionally biased region" description="Basic and acidic residues" evidence="1">
    <location>
        <begin position="1"/>
        <end position="13"/>
    </location>
</feature>
<evidence type="ECO:0000313" key="3">
    <source>
        <dbReference type="EnsemblProtists" id="EKX35456"/>
    </source>
</evidence>
<evidence type="ECO:0000313" key="4">
    <source>
        <dbReference type="Proteomes" id="UP000011087"/>
    </source>
</evidence>
<dbReference type="PaxDb" id="55529-EKX35456"/>